<protein>
    <submittedName>
        <fullName evidence="2">Uncharacterized protein</fullName>
    </submittedName>
</protein>
<name>A0A224Y9F2_9ACAR</name>
<feature type="region of interest" description="Disordered" evidence="1">
    <location>
        <begin position="36"/>
        <end position="91"/>
    </location>
</feature>
<evidence type="ECO:0000313" key="2">
    <source>
        <dbReference type="EMBL" id="MAA13455.1"/>
    </source>
</evidence>
<dbReference type="EMBL" id="GFPF01002309">
    <property type="protein sequence ID" value="MAA13455.1"/>
    <property type="molecule type" value="Transcribed_RNA"/>
</dbReference>
<evidence type="ECO:0000256" key="1">
    <source>
        <dbReference type="SAM" id="MobiDB-lite"/>
    </source>
</evidence>
<accession>A0A224Y9F2</accession>
<organism evidence="2">
    <name type="scientific">Rhipicephalus zambeziensis</name>
    <dbReference type="NCBI Taxonomy" id="60191"/>
    <lineage>
        <taxon>Eukaryota</taxon>
        <taxon>Metazoa</taxon>
        <taxon>Ecdysozoa</taxon>
        <taxon>Arthropoda</taxon>
        <taxon>Chelicerata</taxon>
        <taxon>Arachnida</taxon>
        <taxon>Acari</taxon>
        <taxon>Parasitiformes</taxon>
        <taxon>Ixodida</taxon>
        <taxon>Ixodoidea</taxon>
        <taxon>Ixodidae</taxon>
        <taxon>Rhipicephalinae</taxon>
        <taxon>Rhipicephalus</taxon>
        <taxon>Rhipicephalus</taxon>
    </lineage>
</organism>
<proteinExistence type="predicted"/>
<reference evidence="2" key="1">
    <citation type="journal article" date="2017" name="Parasit. Vectors">
        <title>Sialotranscriptomics of Rhipicephalus zambeziensis reveals intricate expression profiles of secretory proteins and suggests tight temporal transcriptional regulation during blood-feeding.</title>
        <authorList>
            <person name="de Castro M.H."/>
            <person name="de Klerk D."/>
            <person name="Pienaar R."/>
            <person name="Rees D.J.G."/>
            <person name="Mans B.J."/>
        </authorList>
    </citation>
    <scope>NUCLEOTIDE SEQUENCE</scope>
    <source>
        <tissue evidence="2">Salivary glands</tissue>
    </source>
</reference>
<sequence length="91" mass="9568">MCTKSHAILESKKKKKIAPSLRLLLRIASVAVAAAGRWHSPAMGRPTSSGSSGRPKMPPDFKDFEPSLKAPPSSSTEGGTGQGSIPQSRLI</sequence>
<feature type="compositionally biased region" description="Basic and acidic residues" evidence="1">
    <location>
        <begin position="57"/>
        <end position="66"/>
    </location>
</feature>
<dbReference type="AlphaFoldDB" id="A0A224Y9F2"/>